<dbReference type="EMBL" id="MU005586">
    <property type="protein sequence ID" value="KAF2682573.1"/>
    <property type="molecule type" value="Genomic_DNA"/>
</dbReference>
<evidence type="ECO:0000313" key="3">
    <source>
        <dbReference type="Proteomes" id="UP000799291"/>
    </source>
</evidence>
<evidence type="ECO:0000256" key="1">
    <source>
        <dbReference type="SAM" id="Phobius"/>
    </source>
</evidence>
<organism evidence="2 3">
    <name type="scientific">Lentithecium fluviatile CBS 122367</name>
    <dbReference type="NCBI Taxonomy" id="1168545"/>
    <lineage>
        <taxon>Eukaryota</taxon>
        <taxon>Fungi</taxon>
        <taxon>Dikarya</taxon>
        <taxon>Ascomycota</taxon>
        <taxon>Pezizomycotina</taxon>
        <taxon>Dothideomycetes</taxon>
        <taxon>Pleosporomycetidae</taxon>
        <taxon>Pleosporales</taxon>
        <taxon>Massarineae</taxon>
        <taxon>Lentitheciaceae</taxon>
        <taxon>Lentithecium</taxon>
    </lineage>
</organism>
<protein>
    <submittedName>
        <fullName evidence="2">Uncharacterized protein</fullName>
    </submittedName>
</protein>
<keyword evidence="1" id="KW-0472">Membrane</keyword>
<name>A0A6G1IX82_9PLEO</name>
<gene>
    <name evidence="2" type="ORF">K458DRAFT_52198</name>
</gene>
<feature type="transmembrane region" description="Helical" evidence="1">
    <location>
        <begin position="31"/>
        <end position="49"/>
    </location>
</feature>
<accession>A0A6G1IX82</accession>
<evidence type="ECO:0000313" key="2">
    <source>
        <dbReference type="EMBL" id="KAF2682573.1"/>
    </source>
</evidence>
<proteinExistence type="predicted"/>
<keyword evidence="1" id="KW-0812">Transmembrane</keyword>
<dbReference type="AlphaFoldDB" id="A0A6G1IX82"/>
<reference evidence="2" key="1">
    <citation type="journal article" date="2020" name="Stud. Mycol.">
        <title>101 Dothideomycetes genomes: a test case for predicting lifestyles and emergence of pathogens.</title>
        <authorList>
            <person name="Haridas S."/>
            <person name="Albert R."/>
            <person name="Binder M."/>
            <person name="Bloem J."/>
            <person name="Labutti K."/>
            <person name="Salamov A."/>
            <person name="Andreopoulos B."/>
            <person name="Baker S."/>
            <person name="Barry K."/>
            <person name="Bills G."/>
            <person name="Bluhm B."/>
            <person name="Cannon C."/>
            <person name="Castanera R."/>
            <person name="Culley D."/>
            <person name="Daum C."/>
            <person name="Ezra D."/>
            <person name="Gonzalez J."/>
            <person name="Henrissat B."/>
            <person name="Kuo A."/>
            <person name="Liang C."/>
            <person name="Lipzen A."/>
            <person name="Lutzoni F."/>
            <person name="Magnuson J."/>
            <person name="Mondo S."/>
            <person name="Nolan M."/>
            <person name="Ohm R."/>
            <person name="Pangilinan J."/>
            <person name="Park H.-J."/>
            <person name="Ramirez L."/>
            <person name="Alfaro M."/>
            <person name="Sun H."/>
            <person name="Tritt A."/>
            <person name="Yoshinaga Y."/>
            <person name="Zwiers L.-H."/>
            <person name="Turgeon B."/>
            <person name="Goodwin S."/>
            <person name="Spatafora J."/>
            <person name="Crous P."/>
            <person name="Grigoriev I."/>
        </authorList>
    </citation>
    <scope>NUCLEOTIDE SEQUENCE</scope>
    <source>
        <strain evidence="2">CBS 122367</strain>
    </source>
</reference>
<keyword evidence="3" id="KW-1185">Reference proteome</keyword>
<sequence length="142" mass="15589">MGWIGLCGVFLYYYFIPPWSGAFSSVEAKRLFSMALGCWACFCFLPIRIFGFSLLVVVVVVVVVCCFGALTLLFGVTWIAHGEKRGEGRASCIYHSCGEESCIADDEDSFDRKCGTFVCLGCDVSDIVCTMARSEIGVRGRD</sequence>
<keyword evidence="1" id="KW-1133">Transmembrane helix</keyword>
<dbReference type="Proteomes" id="UP000799291">
    <property type="component" value="Unassembled WGS sequence"/>
</dbReference>
<feature type="transmembrane region" description="Helical" evidence="1">
    <location>
        <begin position="55"/>
        <end position="80"/>
    </location>
</feature>